<dbReference type="CDD" id="cd13897">
    <property type="entry name" value="CuRO_3_LCC_plant"/>
    <property type="match status" value="1"/>
</dbReference>
<dbReference type="CDD" id="cd13875">
    <property type="entry name" value="CuRO_2_LCC_plant"/>
    <property type="match status" value="1"/>
</dbReference>
<keyword evidence="19" id="KW-1133">Transmembrane helix</keyword>
<evidence type="ECO:0000256" key="11">
    <source>
        <dbReference type="ARBA" id="ARBA00022750"/>
    </source>
</evidence>
<evidence type="ECO:0000256" key="13">
    <source>
        <dbReference type="ARBA" id="ARBA00023002"/>
    </source>
</evidence>
<dbReference type="GO" id="GO:0004190">
    <property type="term" value="F:aspartic-type endopeptidase activity"/>
    <property type="evidence" value="ECO:0007669"/>
    <property type="project" value="UniProtKB-KW"/>
</dbReference>
<evidence type="ECO:0000256" key="8">
    <source>
        <dbReference type="ARBA" id="ARBA00022670"/>
    </source>
</evidence>
<dbReference type="InterPro" id="IPR001117">
    <property type="entry name" value="Cu-oxidase_2nd"/>
</dbReference>
<dbReference type="Gene3D" id="2.40.70.10">
    <property type="entry name" value="Acid Proteases"/>
    <property type="match status" value="2"/>
</dbReference>
<dbReference type="GeneID" id="111441767"/>
<keyword evidence="8" id="KW-0645">Protease</keyword>
<dbReference type="FunFam" id="2.60.40.420:FF:000062">
    <property type="entry name" value="Laccase"/>
    <property type="match status" value="1"/>
</dbReference>
<dbReference type="Proteomes" id="UP000504609">
    <property type="component" value="Unplaced"/>
</dbReference>
<comment type="catalytic activity">
    <reaction evidence="1 17">
        <text>4 hydroquinone + O2 = 4 benzosemiquinone + 2 H2O</text>
        <dbReference type="Rhea" id="RHEA:11276"/>
        <dbReference type="ChEBI" id="CHEBI:15377"/>
        <dbReference type="ChEBI" id="CHEBI:15379"/>
        <dbReference type="ChEBI" id="CHEBI:17594"/>
        <dbReference type="ChEBI" id="CHEBI:17977"/>
        <dbReference type="EC" id="1.10.3.2"/>
    </reaction>
</comment>
<keyword evidence="12" id="KW-0378">Hydrolase</keyword>
<evidence type="ECO:0000256" key="18">
    <source>
        <dbReference type="SAM" id="MobiDB-lite"/>
    </source>
</evidence>
<protein>
    <recommendedName>
        <fullName evidence="5 17">Laccase</fullName>
        <ecNumber evidence="5 17">1.10.3.2</ecNumber>
    </recommendedName>
    <alternativeName>
        <fullName evidence="17">Benzenediol:oxygen oxidoreductase</fullName>
    </alternativeName>
    <alternativeName>
        <fullName evidence="17">Diphenol oxidase</fullName>
    </alternativeName>
    <alternativeName>
        <fullName evidence="17">Urishiol oxidase</fullName>
    </alternativeName>
</protein>
<dbReference type="GO" id="GO:0046274">
    <property type="term" value="P:lignin catabolic process"/>
    <property type="evidence" value="ECO:0007669"/>
    <property type="project" value="UniProtKB-KW"/>
</dbReference>
<dbReference type="EC" id="1.10.3.2" evidence="5 17"/>
<dbReference type="FunFam" id="2.40.70.10:FF:000073">
    <property type="entry name" value="Aspartic proteinase PCS1"/>
    <property type="match status" value="1"/>
</dbReference>
<dbReference type="KEGG" id="cmos:111441767"/>
<evidence type="ECO:0000256" key="7">
    <source>
        <dbReference type="ARBA" id="ARBA00022525"/>
    </source>
</evidence>
<dbReference type="InterPro" id="IPR033138">
    <property type="entry name" value="Cu_oxidase_CS"/>
</dbReference>
<dbReference type="InterPro" id="IPR034285">
    <property type="entry name" value="CuRO_2_LCC"/>
</dbReference>
<dbReference type="PANTHER" id="PTHR11709:SF522">
    <property type="entry name" value="LACCASE-4"/>
    <property type="match status" value="1"/>
</dbReference>
<keyword evidence="19" id="KW-0812">Transmembrane</keyword>
<keyword evidence="7 17" id="KW-0964">Secreted</keyword>
<dbReference type="InterPro" id="IPR033121">
    <property type="entry name" value="PEPTIDASE_A1"/>
</dbReference>
<evidence type="ECO:0000256" key="6">
    <source>
        <dbReference type="ARBA" id="ARBA00022523"/>
    </source>
</evidence>
<gene>
    <name evidence="22" type="primary">LOC111441767</name>
</gene>
<dbReference type="GO" id="GO:0048046">
    <property type="term" value="C:apoplast"/>
    <property type="evidence" value="ECO:0007669"/>
    <property type="project" value="UniProtKB-SubCell"/>
</dbReference>
<dbReference type="InterPro" id="IPR017761">
    <property type="entry name" value="Laccase"/>
</dbReference>
<feature type="region of interest" description="Disordered" evidence="18">
    <location>
        <begin position="291"/>
        <end position="313"/>
    </location>
</feature>
<dbReference type="InterPro" id="IPR011706">
    <property type="entry name" value="Cu-oxidase_C"/>
</dbReference>
<organism evidence="21 22">
    <name type="scientific">Cucurbita moschata</name>
    <name type="common">Winter crookneck squash</name>
    <name type="synonym">Cucurbita pepo var. moschata</name>
    <dbReference type="NCBI Taxonomy" id="3662"/>
    <lineage>
        <taxon>Eukaryota</taxon>
        <taxon>Viridiplantae</taxon>
        <taxon>Streptophyta</taxon>
        <taxon>Embryophyta</taxon>
        <taxon>Tracheophyta</taxon>
        <taxon>Spermatophyta</taxon>
        <taxon>Magnoliopsida</taxon>
        <taxon>eudicotyledons</taxon>
        <taxon>Gunneridae</taxon>
        <taxon>Pentapetalae</taxon>
        <taxon>rosids</taxon>
        <taxon>fabids</taxon>
        <taxon>Cucurbitales</taxon>
        <taxon>Cucurbitaceae</taxon>
        <taxon>Cucurbiteae</taxon>
        <taxon>Cucurbita</taxon>
    </lineage>
</organism>
<feature type="region of interest" description="Disordered" evidence="18">
    <location>
        <begin position="53"/>
        <end position="72"/>
    </location>
</feature>
<dbReference type="InterPro" id="IPR034288">
    <property type="entry name" value="CuRO_1_LCC"/>
</dbReference>
<evidence type="ECO:0000256" key="3">
    <source>
        <dbReference type="ARBA" id="ARBA00007447"/>
    </source>
</evidence>
<feature type="signal peptide" evidence="17">
    <location>
        <begin position="1"/>
        <end position="19"/>
    </location>
</feature>
<dbReference type="Pfam" id="PF00394">
    <property type="entry name" value="Cu-oxidase"/>
    <property type="match status" value="1"/>
</dbReference>
<keyword evidence="6 17" id="KW-0052">Apoplast</keyword>
<evidence type="ECO:0000256" key="14">
    <source>
        <dbReference type="ARBA" id="ARBA00023008"/>
    </source>
</evidence>
<comment type="similarity">
    <text evidence="4 17">Belongs to the multicopper oxidase family.</text>
</comment>
<dbReference type="InterPro" id="IPR034289">
    <property type="entry name" value="CuRO_3_LCC"/>
</dbReference>
<evidence type="ECO:0000256" key="9">
    <source>
        <dbReference type="ARBA" id="ARBA00022723"/>
    </source>
</evidence>
<dbReference type="PROSITE" id="PS51767">
    <property type="entry name" value="PEPTIDASE_A1"/>
    <property type="match status" value="1"/>
</dbReference>
<name>A0A6J1F3C7_CUCMO</name>
<keyword evidence="17" id="KW-0732">Signal</keyword>
<dbReference type="PROSITE" id="PS00141">
    <property type="entry name" value="ASP_PROTEASE"/>
    <property type="match status" value="1"/>
</dbReference>
<sequence>MYLTFIPSVISFLISLLHELSNTWVGKFSFSPLENMASLCTFPRISSTEPIKQTPAAAPFPPSNQPMRPSALSLRQSSSKHRRISTVVAAIGDVSADGTTYLIAGAVAVALVGTAFPILFSRKDLWIFIFAGKGEIYRTVAKILGTLCSRKQKKDNEVARISSLCGASNCPQLFSDSNIPGKKRKMRDYCIAFNSSNHKFLKSLFPFFLCTLFSVFQNLILCSSQNPALLLPLKTQVIPPESIRRSPDKLPFRHNVSLTVSLTVGTPPQNVTMVIDTGSELSWLHCNRSQNSSSSSSSTFNPAGSSSYTPIPCSSSTCTDRTRDFPIPASCDSNHLCHATLSYADASSSEGTLATDTFYIGNSGISNVVFGCMDSIFSSNNEEDSKNTGLMGMNRGSLSFVSQMGFPKFSYCISEYDFSGLLLLGDANFSWLAPLNYTPLIEMSTPLPYFDRVAYTVQLEGIKVSHKLLPIPESVFEPDHTGAGQTMVDSGTQFTFLLGPAYTALRDEFLNRTAGSFRVFEDSNFVFQGAMDLCYRVPMNQTRLPPLPSVTLVFRGAEMTVTGDRILYRVPGEIRGNDSIHCFTFGNSDLLGVEAFVIGHLHQQNVWMEFDLKKSRIGLAEIRCDLAGQKLGMGLPYKNLSFHVLFIQLKISDLQLKKMAFDSLKATFCFAFSVSLLCLLPSTANAGITRHYKFHVQLQNVTRLCQTKTVVTVNGQFPGPRIIAREGDRLLIKVVNRVQNNISLHWHGVRQMRSGWADGPAYVTQCPIQTGQSYVYNFTVNGQRGTLFWHAHISWLRSTVYGPIIILPRTHQPYPFPRPLKEVPIIFGEWWKADTEAVINQAMQTGGAPNISDAFTFNGLPGPSYNCSAQDTFKLKVKPGKSYLLRLINAALNDELFFSIADHTLTVVEADAVYVKPFKTNVVLITPGQTMNVLLHTKSNAPNATFLIAARPYATAPAAFDNTTVTGLLEYESTKSLLKKNIKLPLHKPVLPRFNDTSFSIKFNGKIRSLANSQFPAKVPTRVDRRFFFTVGLGLLPCRRNRSCQGPNNTRLSASINNVTFVQPNTALLQAHFFNKSNGVYTTDFPANPPFKFNYTGSPPKNSMVSSGTKVVVLPYNAAVELVMQDTSIVTAESHPLHLHGFNFFVVGQGIGNFDPNKDPAKFNLADPAERNTVGVPSGGWVAIRFVADNPGAWFMHCHLEVHTSWGLKMAWIVQDGKRPNQKLPPPPSDLPKC</sequence>
<dbReference type="InterPro" id="IPR034161">
    <property type="entry name" value="Pepsin-like_plant"/>
</dbReference>
<evidence type="ECO:0000256" key="4">
    <source>
        <dbReference type="ARBA" id="ARBA00010609"/>
    </source>
</evidence>
<proteinExistence type="inferred from homology"/>
<evidence type="ECO:0000256" key="10">
    <source>
        <dbReference type="ARBA" id="ARBA00022737"/>
    </source>
</evidence>
<dbReference type="Pfam" id="PF07731">
    <property type="entry name" value="Cu-oxidase_2"/>
    <property type="match status" value="1"/>
</dbReference>
<keyword evidence="14 17" id="KW-0186">Copper</keyword>
<evidence type="ECO:0000313" key="21">
    <source>
        <dbReference type="Proteomes" id="UP000504609"/>
    </source>
</evidence>
<keyword evidence="19" id="KW-0472">Membrane</keyword>
<keyword evidence="11" id="KW-0064">Aspartyl protease</keyword>
<dbReference type="InterPro" id="IPR002355">
    <property type="entry name" value="Cu_oxidase_Cu_BS"/>
</dbReference>
<evidence type="ECO:0000313" key="22">
    <source>
        <dbReference type="RefSeq" id="XP_022934632.1"/>
    </source>
</evidence>
<keyword evidence="13 17" id="KW-0560">Oxidoreductase</keyword>
<comment type="subcellular location">
    <subcellularLocation>
        <location evidence="2 17">Secreted</location>
        <location evidence="2 17">Extracellular space</location>
        <location evidence="2 17">Apoplast</location>
    </subcellularLocation>
</comment>
<evidence type="ECO:0000259" key="20">
    <source>
        <dbReference type="PROSITE" id="PS51767"/>
    </source>
</evidence>
<keyword evidence="21" id="KW-1185">Reference proteome</keyword>
<reference evidence="22" key="1">
    <citation type="submission" date="2025-08" db="UniProtKB">
        <authorList>
            <consortium name="RefSeq"/>
        </authorList>
    </citation>
    <scope>IDENTIFICATION</scope>
    <source>
        <tissue evidence="22">Young leaves</tissue>
    </source>
</reference>
<dbReference type="PROSITE" id="PS00080">
    <property type="entry name" value="MULTICOPPER_OXIDASE2"/>
    <property type="match status" value="1"/>
</dbReference>
<dbReference type="InterPro" id="IPR032861">
    <property type="entry name" value="TAXi_N"/>
</dbReference>
<comment type="similarity">
    <text evidence="3">Belongs to the peptidase A1 family.</text>
</comment>
<dbReference type="InterPro" id="IPR011707">
    <property type="entry name" value="Cu-oxidase-like_N"/>
</dbReference>
<dbReference type="Pfam" id="PF07732">
    <property type="entry name" value="Cu-oxidase_3"/>
    <property type="match status" value="1"/>
</dbReference>
<dbReference type="Gene3D" id="2.60.40.420">
    <property type="entry name" value="Cupredoxins - blue copper proteins"/>
    <property type="match status" value="3"/>
</dbReference>
<dbReference type="InterPro" id="IPR045087">
    <property type="entry name" value="Cu-oxidase_fam"/>
</dbReference>
<dbReference type="InterPro" id="IPR021109">
    <property type="entry name" value="Peptidase_aspartic_dom_sf"/>
</dbReference>
<keyword evidence="9 17" id="KW-0479">Metal-binding</keyword>
<feature type="transmembrane region" description="Helical" evidence="19">
    <location>
        <begin position="101"/>
        <end position="120"/>
    </location>
</feature>
<dbReference type="FunFam" id="2.60.40.420:FF:000049">
    <property type="entry name" value="Laccase"/>
    <property type="match status" value="1"/>
</dbReference>
<dbReference type="SUPFAM" id="SSF49503">
    <property type="entry name" value="Cupredoxins"/>
    <property type="match status" value="3"/>
</dbReference>
<dbReference type="GO" id="GO:0006508">
    <property type="term" value="P:proteolysis"/>
    <property type="evidence" value="ECO:0007669"/>
    <property type="project" value="UniProtKB-KW"/>
</dbReference>
<comment type="cofactor">
    <cofactor evidence="17">
        <name>Cu cation</name>
        <dbReference type="ChEBI" id="CHEBI:23378"/>
    </cofactor>
    <text evidence="17">Binds 4 Cu cations per monomer.</text>
</comment>
<evidence type="ECO:0000256" key="17">
    <source>
        <dbReference type="RuleBase" id="RU361119"/>
    </source>
</evidence>
<dbReference type="CDD" id="cd05476">
    <property type="entry name" value="pepsin_A_like_plant"/>
    <property type="match status" value="1"/>
</dbReference>
<evidence type="ECO:0000256" key="5">
    <source>
        <dbReference type="ARBA" id="ARBA00012297"/>
    </source>
</evidence>
<dbReference type="InterPro" id="IPR001969">
    <property type="entry name" value="Aspartic_peptidase_AS"/>
</dbReference>
<feature type="domain" description="Peptidase A1" evidence="20">
    <location>
        <begin position="258"/>
        <end position="620"/>
    </location>
</feature>
<dbReference type="PANTHER" id="PTHR11709">
    <property type="entry name" value="MULTI-COPPER OXIDASE"/>
    <property type="match status" value="1"/>
</dbReference>
<dbReference type="RefSeq" id="XP_022934632.1">
    <property type="nucleotide sequence ID" value="XM_023078864.1"/>
</dbReference>
<evidence type="ECO:0000256" key="2">
    <source>
        <dbReference type="ARBA" id="ARBA00004271"/>
    </source>
</evidence>
<accession>A0A6J1F3C7</accession>
<evidence type="ECO:0000256" key="19">
    <source>
        <dbReference type="SAM" id="Phobius"/>
    </source>
</evidence>
<keyword evidence="16 17" id="KW-0439">Lignin degradation</keyword>
<keyword evidence="15" id="KW-0325">Glycoprotein</keyword>
<evidence type="ECO:0000256" key="12">
    <source>
        <dbReference type="ARBA" id="ARBA00022801"/>
    </source>
</evidence>
<feature type="chain" id="PRO_5027138513" description="Laccase" evidence="17">
    <location>
        <begin position="20"/>
        <end position="1234"/>
    </location>
</feature>
<dbReference type="InterPro" id="IPR008972">
    <property type="entry name" value="Cupredoxin"/>
</dbReference>
<keyword evidence="10 17" id="KW-0677">Repeat</keyword>
<comment type="function">
    <text evidence="17">Lignin degradation and detoxification of lignin-derived products.</text>
</comment>
<dbReference type="SUPFAM" id="SSF50630">
    <property type="entry name" value="Acid proteases"/>
    <property type="match status" value="1"/>
</dbReference>
<dbReference type="Pfam" id="PF14541">
    <property type="entry name" value="TAXi_C"/>
    <property type="match status" value="1"/>
</dbReference>
<dbReference type="NCBIfam" id="TIGR03389">
    <property type="entry name" value="laccase"/>
    <property type="match status" value="1"/>
</dbReference>
<evidence type="ECO:0000256" key="16">
    <source>
        <dbReference type="ARBA" id="ARBA00023185"/>
    </source>
</evidence>
<dbReference type="Pfam" id="PF14543">
    <property type="entry name" value="TAXi_N"/>
    <property type="match status" value="1"/>
</dbReference>
<evidence type="ECO:0000256" key="1">
    <source>
        <dbReference type="ARBA" id="ARBA00000349"/>
    </source>
</evidence>
<dbReference type="AlphaFoldDB" id="A0A6J1F3C7"/>
<dbReference type="FunFam" id="2.40.70.10:FF:000046">
    <property type="entry name" value="Aspartic proteinase PCS1"/>
    <property type="match status" value="1"/>
</dbReference>
<evidence type="ECO:0000256" key="15">
    <source>
        <dbReference type="ARBA" id="ARBA00023180"/>
    </source>
</evidence>
<dbReference type="InterPro" id="IPR032799">
    <property type="entry name" value="TAXi_C"/>
</dbReference>
<dbReference type="GO" id="GO:0005507">
    <property type="term" value="F:copper ion binding"/>
    <property type="evidence" value="ECO:0007669"/>
    <property type="project" value="InterPro"/>
</dbReference>
<dbReference type="PROSITE" id="PS00079">
    <property type="entry name" value="MULTICOPPER_OXIDASE1"/>
    <property type="match status" value="1"/>
</dbReference>
<dbReference type="GO" id="GO:0052716">
    <property type="term" value="F:hydroquinone:oxygen oxidoreductase activity"/>
    <property type="evidence" value="ECO:0007669"/>
    <property type="project" value="UniProtKB-EC"/>
</dbReference>
<dbReference type="CDD" id="cd13849">
    <property type="entry name" value="CuRO_1_LCC_plant"/>
    <property type="match status" value="1"/>
</dbReference>